<dbReference type="EMBL" id="JAATJU010022773">
    <property type="protein sequence ID" value="KAH0509709.1"/>
    <property type="molecule type" value="Genomic_DNA"/>
</dbReference>
<protein>
    <recommendedName>
        <fullName evidence="7">Paladin</fullName>
    </recommendedName>
</protein>
<evidence type="ECO:0000256" key="2">
    <source>
        <dbReference type="ARBA" id="ARBA00022490"/>
    </source>
</evidence>
<dbReference type="InterPro" id="IPR029021">
    <property type="entry name" value="Prot-tyrosine_phosphatase-like"/>
</dbReference>
<dbReference type="Proteomes" id="UP000710432">
    <property type="component" value="Unassembled WGS sequence"/>
</dbReference>
<dbReference type="AlphaFoldDB" id="A0A8J6KUP0"/>
<name>A0A8J6KUP0_MICOH</name>
<dbReference type="Pfam" id="PF14566">
    <property type="entry name" value="PTPlike_phytase"/>
    <property type="match status" value="2"/>
</dbReference>
<evidence type="ECO:0000313" key="9">
    <source>
        <dbReference type="Proteomes" id="UP000710432"/>
    </source>
</evidence>
<keyword evidence="2" id="KW-0963">Cytoplasm</keyword>
<comment type="subcellular location">
    <subcellularLocation>
        <location evidence="1">Cytoplasm</location>
        <location evidence="1">Cytosol</location>
    </subcellularLocation>
</comment>
<sequence length="476" mass="53374">MDMLGTLGSCGAPNFRQVRGGLPVFGMGQPSLLGFRRVLQKLQKDGHKIHDFAQLRENTYHVYHNTEDLRGEPHTVTIRGEDDVHVTEEVYKRPLFLQPTYRYHRLPLPEQGAPLEAQFDAFVSVLRVDRAVTACAELHDLKEEVLRNQKKLESIRPESPVQESDIQHAVQQRALRSLELYFYLILFNYYLHEQYPLAFALSFGRWLCIHPELYRLPVLLSSVGPVAPGDLIAKGSLEADDLVSPDELGTVREMDVANFRRVPRMPIYGTAQPSAKALGGILAYLSDAKRKLRQVVWINLREEVVLECDGYIHSLWPPGPTLVPEQLEALETQLKAHLSAPAPNTKNPTTPRFQKCLTTQEVFSQHRGTCLGLTYHRIPVPDFCAPREEDFDRLLEALRAALTKDPGTGFVFSCLSGQGRTTTAMVVAVLTCWHIGGCPEVGEEELVSVPDAKFTKGEFQVGMLSGNLGVLCRLES</sequence>
<comment type="similarity">
    <text evidence="6">Belongs to the paladin family.</text>
</comment>
<evidence type="ECO:0000256" key="7">
    <source>
        <dbReference type="ARBA" id="ARBA00040012"/>
    </source>
</evidence>
<evidence type="ECO:0000313" key="8">
    <source>
        <dbReference type="EMBL" id="KAH0509709.1"/>
    </source>
</evidence>
<dbReference type="GO" id="GO:0005829">
    <property type="term" value="C:cytosol"/>
    <property type="evidence" value="ECO:0007669"/>
    <property type="project" value="UniProtKB-SubCell"/>
</dbReference>
<keyword evidence="5" id="KW-0449">Lipoprotein</keyword>
<proteinExistence type="inferred from homology"/>
<dbReference type="FunFam" id="3.90.190.10:FF:000091">
    <property type="entry name" value="Phosphatase domain containing paladin 1"/>
    <property type="match status" value="1"/>
</dbReference>
<gene>
    <name evidence="8" type="ORF">LTLLF_158795</name>
</gene>
<accession>A0A8J6KUP0</accession>
<evidence type="ECO:0000256" key="1">
    <source>
        <dbReference type="ARBA" id="ARBA00004514"/>
    </source>
</evidence>
<evidence type="ECO:0000256" key="4">
    <source>
        <dbReference type="ARBA" id="ARBA00022707"/>
    </source>
</evidence>
<dbReference type="Gene3D" id="3.90.190.10">
    <property type="entry name" value="Protein tyrosine phosphatase superfamily"/>
    <property type="match status" value="4"/>
</dbReference>
<evidence type="ECO:0000256" key="6">
    <source>
        <dbReference type="ARBA" id="ARBA00037958"/>
    </source>
</evidence>
<organism evidence="8 9">
    <name type="scientific">Microtus ochrogaster</name>
    <name type="common">Prairie vole</name>
    <dbReference type="NCBI Taxonomy" id="79684"/>
    <lineage>
        <taxon>Eukaryota</taxon>
        <taxon>Metazoa</taxon>
        <taxon>Chordata</taxon>
        <taxon>Craniata</taxon>
        <taxon>Vertebrata</taxon>
        <taxon>Euteleostomi</taxon>
        <taxon>Mammalia</taxon>
        <taxon>Eutheria</taxon>
        <taxon>Euarchontoglires</taxon>
        <taxon>Glires</taxon>
        <taxon>Rodentia</taxon>
        <taxon>Myomorpha</taxon>
        <taxon>Muroidea</taxon>
        <taxon>Cricetidae</taxon>
        <taxon>Arvicolinae</taxon>
        <taxon>Microtus</taxon>
    </lineage>
</organism>
<dbReference type="InterPro" id="IPR050561">
    <property type="entry name" value="PTP"/>
</dbReference>
<dbReference type="SUPFAM" id="SSF52799">
    <property type="entry name" value="(Phosphotyrosine protein) phosphatases II"/>
    <property type="match status" value="2"/>
</dbReference>
<reference evidence="8" key="1">
    <citation type="submission" date="2020-03" db="EMBL/GenBank/DDBJ databases">
        <title>Studies in the Genomics of Life Span.</title>
        <authorList>
            <person name="Glass D."/>
        </authorList>
    </citation>
    <scope>NUCLEOTIDE SEQUENCE</scope>
    <source>
        <strain evidence="8">LTLLF</strain>
        <tissue evidence="8">Muscle</tissue>
    </source>
</reference>
<keyword evidence="4" id="KW-0519">Myristate</keyword>
<dbReference type="SMART" id="SM01301">
    <property type="entry name" value="PTPlike_phytase"/>
    <property type="match status" value="2"/>
</dbReference>
<dbReference type="PANTHER" id="PTHR23339">
    <property type="entry name" value="TYROSINE SPECIFIC PROTEIN PHOSPHATASE AND DUAL SPECIFICITY PROTEIN PHOSPHATASE"/>
    <property type="match status" value="1"/>
</dbReference>
<comment type="caution">
    <text evidence="8">The sequence shown here is derived from an EMBL/GenBank/DDBJ whole genome shotgun (WGS) entry which is preliminary data.</text>
</comment>
<keyword evidence="3" id="KW-0597">Phosphoprotein</keyword>
<evidence type="ECO:0000256" key="3">
    <source>
        <dbReference type="ARBA" id="ARBA00022553"/>
    </source>
</evidence>
<evidence type="ECO:0000256" key="5">
    <source>
        <dbReference type="ARBA" id="ARBA00023288"/>
    </source>
</evidence>